<accession>A0A6I4UUV0</accession>
<protein>
    <submittedName>
        <fullName evidence="1">Four-helix bundle copper-binding protein</fullName>
    </submittedName>
</protein>
<dbReference type="CDD" id="cd08026">
    <property type="entry name" value="DUF326"/>
    <property type="match status" value="1"/>
</dbReference>
<proteinExistence type="predicted"/>
<sequence>MSIQKMISEHPSVGSDYNEALGEAVKHAMYCAAICNSCADACSAEEMDMRRCIRLCLDCSDVCEATYRVATRRTDENRQLIRTLLATCIHACEICEEECAKHDTDHCRRCAQMCRECADDCRRALETLNDEVHADGQRSTFEHGAA</sequence>
<evidence type="ECO:0000313" key="2">
    <source>
        <dbReference type="Proteomes" id="UP000469159"/>
    </source>
</evidence>
<dbReference type="PANTHER" id="PTHR37310">
    <property type="entry name" value="CYTOPLASMIC PROTEIN-RELATED"/>
    <property type="match status" value="1"/>
</dbReference>
<evidence type="ECO:0000313" key="1">
    <source>
        <dbReference type="EMBL" id="MXP42700.1"/>
    </source>
</evidence>
<organism evidence="1 2">
    <name type="scientific">Croceibacterium soli</name>
    <dbReference type="NCBI Taxonomy" id="1739690"/>
    <lineage>
        <taxon>Bacteria</taxon>
        <taxon>Pseudomonadati</taxon>
        <taxon>Pseudomonadota</taxon>
        <taxon>Alphaproteobacteria</taxon>
        <taxon>Sphingomonadales</taxon>
        <taxon>Erythrobacteraceae</taxon>
        <taxon>Croceibacterium</taxon>
    </lineage>
</organism>
<dbReference type="InterPro" id="IPR005560">
    <property type="entry name" value="Csp_YhjQ"/>
</dbReference>
<dbReference type="AlphaFoldDB" id="A0A6I4UUV0"/>
<dbReference type="RefSeq" id="WP_160747562.1">
    <property type="nucleotide sequence ID" value="NZ_WTYK01000010.1"/>
</dbReference>
<dbReference type="Gene3D" id="1.20.1270.360">
    <property type="match status" value="1"/>
</dbReference>
<dbReference type="Proteomes" id="UP000469159">
    <property type="component" value="Unassembled WGS sequence"/>
</dbReference>
<dbReference type="Pfam" id="PF03860">
    <property type="entry name" value="Csp"/>
    <property type="match status" value="1"/>
</dbReference>
<keyword evidence="2" id="KW-1185">Reference proteome</keyword>
<comment type="caution">
    <text evidence="1">The sequence shown here is derived from an EMBL/GenBank/DDBJ whole genome shotgun (WGS) entry which is preliminary data.</text>
</comment>
<dbReference type="EMBL" id="WTYK01000010">
    <property type="protein sequence ID" value="MXP42700.1"/>
    <property type="molecule type" value="Genomic_DNA"/>
</dbReference>
<dbReference type="PANTHER" id="PTHR37310:SF1">
    <property type="entry name" value="CYTOPLASMIC PROTEIN"/>
    <property type="match status" value="1"/>
</dbReference>
<name>A0A6I4UUV0_9SPHN</name>
<dbReference type="InterPro" id="IPR044543">
    <property type="entry name" value="YHJQ-like"/>
</dbReference>
<gene>
    <name evidence="1" type="ORF">GRI75_13725</name>
</gene>
<dbReference type="OrthoDB" id="5396211at2"/>
<reference evidence="1 2" key="1">
    <citation type="submission" date="2019-12" db="EMBL/GenBank/DDBJ databases">
        <title>Genomic-based taxomic classification of the family Erythrobacteraceae.</title>
        <authorList>
            <person name="Xu L."/>
        </authorList>
    </citation>
    <scope>NUCLEOTIDE SEQUENCE [LARGE SCALE GENOMIC DNA]</scope>
    <source>
        <strain evidence="1 2">MCCC 1K02066</strain>
    </source>
</reference>